<feature type="transmembrane region" description="Helical" evidence="1">
    <location>
        <begin position="397"/>
        <end position="416"/>
    </location>
</feature>
<keyword evidence="1" id="KW-1133">Transmembrane helix</keyword>
<dbReference type="PANTHER" id="PTHR33406">
    <property type="entry name" value="MEMBRANE PROTEIN MJ1562-RELATED"/>
    <property type="match status" value="1"/>
</dbReference>
<reference evidence="3" key="1">
    <citation type="submission" date="2016-09" db="EMBL/GenBank/DDBJ databases">
        <authorList>
            <person name="Varghese N."/>
            <person name="Submissions S."/>
        </authorList>
    </citation>
    <scope>NUCLEOTIDE SEQUENCE [LARGE SCALE GENOMIC DNA]</scope>
    <source>
        <strain evidence="3">ANC 3699</strain>
    </source>
</reference>
<feature type="transmembrane region" description="Helical" evidence="1">
    <location>
        <begin position="652"/>
        <end position="670"/>
    </location>
</feature>
<dbReference type="OrthoDB" id="9780358at2"/>
<feature type="transmembrane region" description="Helical" evidence="1">
    <location>
        <begin position="330"/>
        <end position="351"/>
    </location>
</feature>
<feature type="transmembrane region" description="Helical" evidence="1">
    <location>
        <begin position="447"/>
        <end position="466"/>
    </location>
</feature>
<feature type="transmembrane region" description="Helical" evidence="1">
    <location>
        <begin position="363"/>
        <end position="385"/>
    </location>
</feature>
<evidence type="ECO:0000313" key="3">
    <source>
        <dbReference type="Proteomes" id="UP000242317"/>
    </source>
</evidence>
<name>A0A1G6M3J8_9GAMM</name>
<sequence>MHFSNWHNKATVLWLCIVTVVAMVLGMQWYKGDLHVQTNLFKLLPDISAQPDVLDSYAKVSQNLNNNVFIMLQTDDHAQLDQSTAWLEAEAAQTDLWQPIKKTFQQEQFSKTLFQYQTGLLSRQDRELLQQHQYPALLEQSMLQLMSPGMPITAEMLAKDPLLLFPRYLLEKSSGNSSQIAIEQGWATVEQADSLQIDSTQTDSAQADSAQTDATQSYSRLVVLQVAHSPYQIDYQEQSKAWLDHIEQQLQQQKVAMYWTGTLAFASEGTQSARQEISTIGVGSTIGLIVLVLFGFRSIRPLFTEFIAIGSGLIMAIALTHLIFGEIHLMTLVFGASLIGVCVDFSFYFMAIQSVRRDESGLLVLRPILSGLFIGLMTTLLAYLFLSFTPFPAFKQISVFSIVGLSAAWVSSVLLLPRLPPLNTQFAVKVLRPIAKLRAFFMQRDRARYALIIVAIIFSAIGLTQLKFNDDIQNLQSMDASLKQNDRLIRQTFAEEQAQDFLIIHVNDKTKLSQAEQTLISKLDQLLSDGKISAYQAIGQWFDPATIQQNIQLLQQIPKADLVAYAEQMGLDSAQVLAWQRDLASQPTLTMTQFQQHPLASLAISDKTRVILLQGVQDDQVIHALENQQVYFMQPVQTLSDQFQKHRQHAQYLLLVAMIALIVVLWWLYGRRALLDLMLPVTLALGCTFALQALLGVELNLFSIMATFLILGIGVDYAIFYHDAAAQDQVISMALWLCMMSTLLGFGLLSLSQTYAIFCFGFTVLCGVLLSYVFASCLTRARQSG</sequence>
<dbReference type="InterPro" id="IPR050545">
    <property type="entry name" value="Mycobact_MmpL"/>
</dbReference>
<feature type="transmembrane region" description="Helical" evidence="1">
    <location>
        <begin position="277"/>
        <end position="296"/>
    </location>
</feature>
<feature type="transmembrane region" description="Helical" evidence="1">
    <location>
        <begin position="677"/>
        <end position="695"/>
    </location>
</feature>
<keyword evidence="1" id="KW-0812">Transmembrane</keyword>
<proteinExistence type="predicted"/>
<dbReference type="PANTHER" id="PTHR33406:SF13">
    <property type="entry name" value="MEMBRANE PROTEIN YDFJ"/>
    <property type="match status" value="1"/>
</dbReference>
<feature type="transmembrane region" description="Helical" evidence="1">
    <location>
        <begin position="12"/>
        <end position="30"/>
    </location>
</feature>
<protein>
    <submittedName>
        <fullName evidence="2">Predicted exporter</fullName>
    </submittedName>
</protein>
<accession>A0A1G6M3J8</accession>
<organism evidence="2 3">
    <name type="scientific">Acinetobacter marinus</name>
    <dbReference type="NCBI Taxonomy" id="281375"/>
    <lineage>
        <taxon>Bacteria</taxon>
        <taxon>Pseudomonadati</taxon>
        <taxon>Pseudomonadota</taxon>
        <taxon>Gammaproteobacteria</taxon>
        <taxon>Moraxellales</taxon>
        <taxon>Moraxellaceae</taxon>
        <taxon>Acinetobacter</taxon>
    </lineage>
</organism>
<feature type="transmembrane region" description="Helical" evidence="1">
    <location>
        <begin position="755"/>
        <end position="775"/>
    </location>
</feature>
<dbReference type="RefSeq" id="WP_092620180.1">
    <property type="nucleotide sequence ID" value="NZ_FMYK01000006.1"/>
</dbReference>
<feature type="transmembrane region" description="Helical" evidence="1">
    <location>
        <begin position="701"/>
        <end position="719"/>
    </location>
</feature>
<feature type="transmembrane region" description="Helical" evidence="1">
    <location>
        <begin position="731"/>
        <end position="749"/>
    </location>
</feature>
<dbReference type="AlphaFoldDB" id="A0A1G6M3J8"/>
<gene>
    <name evidence="2" type="ORF">SAMN05421749_10650</name>
</gene>
<dbReference type="Gene3D" id="1.20.1640.10">
    <property type="entry name" value="Multidrug efflux transporter AcrB transmembrane domain"/>
    <property type="match status" value="2"/>
</dbReference>
<dbReference type="EMBL" id="FMYK01000006">
    <property type="protein sequence ID" value="SDC49874.1"/>
    <property type="molecule type" value="Genomic_DNA"/>
</dbReference>
<feature type="transmembrane region" description="Helical" evidence="1">
    <location>
        <begin position="303"/>
        <end position="324"/>
    </location>
</feature>
<dbReference type="SUPFAM" id="SSF82866">
    <property type="entry name" value="Multidrug efflux transporter AcrB transmembrane domain"/>
    <property type="match status" value="2"/>
</dbReference>
<dbReference type="GO" id="GO:0005886">
    <property type="term" value="C:plasma membrane"/>
    <property type="evidence" value="ECO:0007669"/>
    <property type="project" value="TreeGrafter"/>
</dbReference>
<dbReference type="Proteomes" id="UP000242317">
    <property type="component" value="Unassembled WGS sequence"/>
</dbReference>
<evidence type="ECO:0000256" key="1">
    <source>
        <dbReference type="SAM" id="Phobius"/>
    </source>
</evidence>
<evidence type="ECO:0000313" key="2">
    <source>
        <dbReference type="EMBL" id="SDC49874.1"/>
    </source>
</evidence>
<keyword evidence="1" id="KW-0472">Membrane</keyword>
<keyword evidence="3" id="KW-1185">Reference proteome</keyword>